<dbReference type="InterPro" id="IPR035906">
    <property type="entry name" value="MetI-like_sf"/>
</dbReference>
<dbReference type="Pfam" id="PF12911">
    <property type="entry name" value="OppC_N"/>
    <property type="match status" value="1"/>
</dbReference>
<keyword evidence="5 7" id="KW-1133">Transmembrane helix</keyword>
<evidence type="ECO:0000256" key="4">
    <source>
        <dbReference type="ARBA" id="ARBA00022692"/>
    </source>
</evidence>
<dbReference type="InterPro" id="IPR025966">
    <property type="entry name" value="OppC_N"/>
</dbReference>
<dbReference type="Pfam" id="PF00528">
    <property type="entry name" value="BPD_transp_1"/>
    <property type="match status" value="1"/>
</dbReference>
<evidence type="ECO:0000256" key="7">
    <source>
        <dbReference type="RuleBase" id="RU363032"/>
    </source>
</evidence>
<keyword evidence="3" id="KW-1003">Cell membrane</keyword>
<evidence type="ECO:0000256" key="2">
    <source>
        <dbReference type="ARBA" id="ARBA00022448"/>
    </source>
</evidence>
<comment type="caution">
    <text evidence="9">The sequence shown here is derived from an EMBL/GenBank/DDBJ whole genome shotgun (WGS) entry which is preliminary data.</text>
</comment>
<comment type="similarity">
    <text evidence="7">Belongs to the binding-protein-dependent transport system permease family.</text>
</comment>
<keyword evidence="6 7" id="KW-0472">Membrane</keyword>
<protein>
    <submittedName>
        <fullName evidence="9">ABC transporter permease</fullName>
    </submittedName>
</protein>
<evidence type="ECO:0000256" key="3">
    <source>
        <dbReference type="ARBA" id="ARBA00022475"/>
    </source>
</evidence>
<gene>
    <name evidence="9" type="ORF">GCM10009668_13420</name>
</gene>
<feature type="transmembrane region" description="Helical" evidence="7">
    <location>
        <begin position="93"/>
        <end position="116"/>
    </location>
</feature>
<evidence type="ECO:0000256" key="6">
    <source>
        <dbReference type="ARBA" id="ARBA00023136"/>
    </source>
</evidence>
<evidence type="ECO:0000313" key="9">
    <source>
        <dbReference type="EMBL" id="GAA1097612.1"/>
    </source>
</evidence>
<keyword evidence="2 7" id="KW-0813">Transport</keyword>
<evidence type="ECO:0000256" key="1">
    <source>
        <dbReference type="ARBA" id="ARBA00004651"/>
    </source>
</evidence>
<feature type="transmembrane region" description="Helical" evidence="7">
    <location>
        <begin position="28"/>
        <end position="50"/>
    </location>
</feature>
<keyword evidence="10" id="KW-1185">Reference proteome</keyword>
<accession>A0ABP4EBQ6</accession>
<dbReference type="EMBL" id="BAAALG010000005">
    <property type="protein sequence ID" value="GAA1097612.1"/>
    <property type="molecule type" value="Genomic_DNA"/>
</dbReference>
<dbReference type="PANTHER" id="PTHR43386">
    <property type="entry name" value="OLIGOPEPTIDE TRANSPORT SYSTEM PERMEASE PROTEIN APPC"/>
    <property type="match status" value="1"/>
</dbReference>
<keyword evidence="4 7" id="KW-0812">Transmembrane</keyword>
<dbReference type="InterPro" id="IPR050366">
    <property type="entry name" value="BP-dependent_transpt_permease"/>
</dbReference>
<dbReference type="Proteomes" id="UP001501581">
    <property type="component" value="Unassembled WGS sequence"/>
</dbReference>
<sequence length="294" mass="30692">MSTAAQKPAGASAVGRGRLRGFVRAEPLAALSFVYLALIVLAAIFAPVLASHDPNAQQLMLRLQPWGGDHLFGTDDYGRDVFSRLVYGTRVTLQASAVAVGVSVLIGVPTGLLAGYRKGLVDAVLSRIFDGLMSIPGLILALTIVAVLGPGLTNAMAAVGLIFAPQFFRVTRAATQEVMGETYIESSISIGCKPTRVVLKHVMPNVVPAILVQISVALGVAVSAEASLSFLGLGVEAPTASWGSMLSTSAQTMTIAPNMVWLPGLMIFSVVLAFTLLGEGMRRALVSTGKNNDD</sequence>
<comment type="subcellular location">
    <subcellularLocation>
        <location evidence="1 7">Cell membrane</location>
        <topology evidence="1 7">Multi-pass membrane protein</topology>
    </subcellularLocation>
</comment>
<name>A0ABP4EBQ6_9ACTN</name>
<dbReference type="Gene3D" id="1.10.3720.10">
    <property type="entry name" value="MetI-like"/>
    <property type="match status" value="1"/>
</dbReference>
<dbReference type="PROSITE" id="PS50928">
    <property type="entry name" value="ABC_TM1"/>
    <property type="match status" value="1"/>
</dbReference>
<evidence type="ECO:0000259" key="8">
    <source>
        <dbReference type="PROSITE" id="PS50928"/>
    </source>
</evidence>
<dbReference type="SUPFAM" id="SSF161098">
    <property type="entry name" value="MetI-like"/>
    <property type="match status" value="1"/>
</dbReference>
<proteinExistence type="inferred from homology"/>
<feature type="transmembrane region" description="Helical" evidence="7">
    <location>
        <begin position="128"/>
        <end position="149"/>
    </location>
</feature>
<dbReference type="RefSeq" id="WP_343992634.1">
    <property type="nucleotide sequence ID" value="NZ_BAAALG010000005.1"/>
</dbReference>
<evidence type="ECO:0000313" key="10">
    <source>
        <dbReference type="Proteomes" id="UP001501581"/>
    </source>
</evidence>
<dbReference type="CDD" id="cd06261">
    <property type="entry name" value="TM_PBP2"/>
    <property type="match status" value="1"/>
</dbReference>
<dbReference type="PANTHER" id="PTHR43386:SF1">
    <property type="entry name" value="D,D-DIPEPTIDE TRANSPORT SYSTEM PERMEASE PROTEIN DDPC-RELATED"/>
    <property type="match status" value="1"/>
</dbReference>
<organism evidence="9 10">
    <name type="scientific">Nocardioides dubius</name>
    <dbReference type="NCBI Taxonomy" id="317019"/>
    <lineage>
        <taxon>Bacteria</taxon>
        <taxon>Bacillati</taxon>
        <taxon>Actinomycetota</taxon>
        <taxon>Actinomycetes</taxon>
        <taxon>Propionibacteriales</taxon>
        <taxon>Nocardioidaceae</taxon>
        <taxon>Nocardioides</taxon>
    </lineage>
</organism>
<dbReference type="InterPro" id="IPR000515">
    <property type="entry name" value="MetI-like"/>
</dbReference>
<feature type="transmembrane region" description="Helical" evidence="7">
    <location>
        <begin position="255"/>
        <end position="277"/>
    </location>
</feature>
<evidence type="ECO:0000256" key="5">
    <source>
        <dbReference type="ARBA" id="ARBA00022989"/>
    </source>
</evidence>
<reference evidence="10" key="1">
    <citation type="journal article" date="2019" name="Int. J. Syst. Evol. Microbiol.">
        <title>The Global Catalogue of Microorganisms (GCM) 10K type strain sequencing project: providing services to taxonomists for standard genome sequencing and annotation.</title>
        <authorList>
            <consortium name="The Broad Institute Genomics Platform"/>
            <consortium name="The Broad Institute Genome Sequencing Center for Infectious Disease"/>
            <person name="Wu L."/>
            <person name="Ma J."/>
        </authorList>
    </citation>
    <scope>NUCLEOTIDE SEQUENCE [LARGE SCALE GENOMIC DNA]</scope>
    <source>
        <strain evidence="10">JCM 13008</strain>
    </source>
</reference>
<feature type="domain" description="ABC transmembrane type-1" evidence="8">
    <location>
        <begin position="89"/>
        <end position="278"/>
    </location>
</feature>